<reference evidence="2" key="1">
    <citation type="journal article" date="2019" name="Int. J. Syst. Evol. Microbiol.">
        <title>The Global Catalogue of Microorganisms (GCM) 10K type strain sequencing project: providing services to taxonomists for standard genome sequencing and annotation.</title>
        <authorList>
            <consortium name="The Broad Institute Genomics Platform"/>
            <consortium name="The Broad Institute Genome Sequencing Center for Infectious Disease"/>
            <person name="Wu L."/>
            <person name="Ma J."/>
        </authorList>
    </citation>
    <scope>NUCLEOTIDE SEQUENCE [LARGE SCALE GENOMIC DNA]</scope>
    <source>
        <strain evidence="2">JCM 31404</strain>
    </source>
</reference>
<accession>A0ABQ2RVN4</accession>
<name>A0ABQ2RVN4_9DEIO</name>
<gene>
    <name evidence="1" type="ORF">GCM10008959_23920</name>
</gene>
<organism evidence="1 2">
    <name type="scientific">Deinococcus seoulensis</name>
    <dbReference type="NCBI Taxonomy" id="1837379"/>
    <lineage>
        <taxon>Bacteria</taxon>
        <taxon>Thermotogati</taxon>
        <taxon>Deinococcota</taxon>
        <taxon>Deinococci</taxon>
        <taxon>Deinococcales</taxon>
        <taxon>Deinococcaceae</taxon>
        <taxon>Deinococcus</taxon>
    </lineage>
</organism>
<dbReference type="Proteomes" id="UP000634308">
    <property type="component" value="Unassembled WGS sequence"/>
</dbReference>
<evidence type="ECO:0000313" key="2">
    <source>
        <dbReference type="Proteomes" id="UP000634308"/>
    </source>
</evidence>
<protein>
    <submittedName>
        <fullName evidence="1">Uncharacterized protein</fullName>
    </submittedName>
</protein>
<evidence type="ECO:0000313" key="1">
    <source>
        <dbReference type="EMBL" id="GGR61199.1"/>
    </source>
</evidence>
<sequence length="213" mass="23270">MNWRELPLLGQGLLAEGDDWQVHLVRPGEPLFTAILHGRQAVSGGPVTDDIDRHSTHYALTQGGTLQVWFRVTRAHQGPLDCEDAYPPDLIRAFRPVLASTSRLGRQPGPGRNHLVTLAMRCGWAHQLSQGAEVDLINARATLAPLYTRLQYPPLPGWSFTHPRTGALHDVRALAPACDVRGSWGDVFADVPVTQAAPHRARLAAAGRLVGAW</sequence>
<keyword evidence="2" id="KW-1185">Reference proteome</keyword>
<dbReference type="EMBL" id="BMQM01000015">
    <property type="protein sequence ID" value="GGR61199.1"/>
    <property type="molecule type" value="Genomic_DNA"/>
</dbReference>
<proteinExistence type="predicted"/>
<dbReference type="RefSeq" id="WP_189065221.1">
    <property type="nucleotide sequence ID" value="NZ_BMQM01000015.1"/>
</dbReference>
<comment type="caution">
    <text evidence="1">The sequence shown here is derived from an EMBL/GenBank/DDBJ whole genome shotgun (WGS) entry which is preliminary data.</text>
</comment>